<feature type="region of interest" description="Disordered" evidence="1">
    <location>
        <begin position="211"/>
        <end position="232"/>
    </location>
</feature>
<reference evidence="2 3" key="1">
    <citation type="journal article" date="2010" name="Nature">
        <title>The Ectocarpus genome and the independent evolution of multicellularity in brown algae.</title>
        <authorList>
            <person name="Cock J.M."/>
            <person name="Sterck L."/>
            <person name="Rouze P."/>
            <person name="Scornet D."/>
            <person name="Allen A.E."/>
            <person name="Amoutzias G."/>
            <person name="Anthouard V."/>
            <person name="Artiguenave F."/>
            <person name="Aury J.M."/>
            <person name="Badger J.H."/>
            <person name="Beszteri B."/>
            <person name="Billiau K."/>
            <person name="Bonnet E."/>
            <person name="Bothwell J.H."/>
            <person name="Bowler C."/>
            <person name="Boyen C."/>
            <person name="Brownlee C."/>
            <person name="Carrano C.J."/>
            <person name="Charrier B."/>
            <person name="Cho G.Y."/>
            <person name="Coelho S.M."/>
            <person name="Collen J."/>
            <person name="Corre E."/>
            <person name="Da Silva C."/>
            <person name="Delage L."/>
            <person name="Delaroque N."/>
            <person name="Dittami S.M."/>
            <person name="Doulbeau S."/>
            <person name="Elias M."/>
            <person name="Farnham G."/>
            <person name="Gachon C.M."/>
            <person name="Gschloessl B."/>
            <person name="Heesch S."/>
            <person name="Jabbari K."/>
            <person name="Jubin C."/>
            <person name="Kawai H."/>
            <person name="Kimura K."/>
            <person name="Kloareg B."/>
            <person name="Kupper F.C."/>
            <person name="Lang D."/>
            <person name="Le Bail A."/>
            <person name="Leblanc C."/>
            <person name="Lerouge P."/>
            <person name="Lohr M."/>
            <person name="Lopez P.J."/>
            <person name="Martens C."/>
            <person name="Maumus F."/>
            <person name="Michel G."/>
            <person name="Miranda-Saavedra D."/>
            <person name="Morales J."/>
            <person name="Moreau H."/>
            <person name="Motomura T."/>
            <person name="Nagasato C."/>
            <person name="Napoli C.A."/>
            <person name="Nelson D.R."/>
            <person name="Nyvall-Collen P."/>
            <person name="Peters A.F."/>
            <person name="Pommier C."/>
            <person name="Potin P."/>
            <person name="Poulain J."/>
            <person name="Quesneville H."/>
            <person name="Read B."/>
            <person name="Rensing S.A."/>
            <person name="Ritter A."/>
            <person name="Rousvoal S."/>
            <person name="Samanta M."/>
            <person name="Samson G."/>
            <person name="Schroeder D.C."/>
            <person name="Segurens B."/>
            <person name="Strittmatter M."/>
            <person name="Tonon T."/>
            <person name="Tregear J.W."/>
            <person name="Valentin K."/>
            <person name="von Dassow P."/>
            <person name="Yamagishi T."/>
            <person name="Van de Peer Y."/>
            <person name="Wincker P."/>
        </authorList>
    </citation>
    <scope>NUCLEOTIDE SEQUENCE [LARGE SCALE GENOMIC DNA]</scope>
    <source>
        <strain evidence="3">Ec32 / CCAP1310/4</strain>
    </source>
</reference>
<organism evidence="2 3">
    <name type="scientific">Ectocarpus siliculosus</name>
    <name type="common">Brown alga</name>
    <name type="synonym">Conferva siliculosa</name>
    <dbReference type="NCBI Taxonomy" id="2880"/>
    <lineage>
        <taxon>Eukaryota</taxon>
        <taxon>Sar</taxon>
        <taxon>Stramenopiles</taxon>
        <taxon>Ochrophyta</taxon>
        <taxon>PX clade</taxon>
        <taxon>Phaeophyceae</taxon>
        <taxon>Ectocarpales</taxon>
        <taxon>Ectocarpaceae</taxon>
        <taxon>Ectocarpus</taxon>
    </lineage>
</organism>
<evidence type="ECO:0000313" key="3">
    <source>
        <dbReference type="Proteomes" id="UP000002630"/>
    </source>
</evidence>
<evidence type="ECO:0000256" key="1">
    <source>
        <dbReference type="SAM" id="MobiDB-lite"/>
    </source>
</evidence>
<dbReference type="EMBL" id="FN649730">
    <property type="protein sequence ID" value="CBJ30049.1"/>
    <property type="molecule type" value="Genomic_DNA"/>
</dbReference>
<feature type="compositionally biased region" description="Gly residues" evidence="1">
    <location>
        <begin position="211"/>
        <end position="221"/>
    </location>
</feature>
<dbReference type="InParanoid" id="D7FMY5"/>
<feature type="region of interest" description="Disordered" evidence="1">
    <location>
        <begin position="126"/>
        <end position="152"/>
    </location>
</feature>
<dbReference type="EMBL" id="FN648230">
    <property type="protein sequence ID" value="CBJ30049.1"/>
    <property type="molecule type" value="Genomic_DNA"/>
</dbReference>
<keyword evidence="3" id="KW-1185">Reference proteome</keyword>
<proteinExistence type="predicted"/>
<gene>
    <name evidence="2" type="ORF">Esi_0172_0028</name>
</gene>
<dbReference type="Proteomes" id="UP000002630">
    <property type="component" value="Linkage Group LG05"/>
</dbReference>
<evidence type="ECO:0000313" key="2">
    <source>
        <dbReference type="EMBL" id="CBJ30049.1"/>
    </source>
</evidence>
<sequence>MTSPAAKTPGLEASNDPLDTLLARLLASTSEGSDDDSKGVAGVPKTSARGPMRAGSRVEDHDPWKALSDQVNDEISRQIFDDLDKQLDAQMMAELEKCQEEQSRLMDEELDRQIQEQLDAMLDANLGSELRDDQDGYEYYSDEDEYSSDEEGYEIERLPWSEGGEGGIGSLGLGESENGASSCEAHMFGAPKYTKDELDKMVDLLYGEGGAGKQVGPGAWGRGSWRPRGDKS</sequence>
<feature type="compositionally biased region" description="Acidic residues" evidence="1">
    <location>
        <begin position="140"/>
        <end position="152"/>
    </location>
</feature>
<accession>D7FMY5</accession>
<feature type="region of interest" description="Disordered" evidence="1">
    <location>
        <begin position="26"/>
        <end position="61"/>
    </location>
</feature>
<protein>
    <submittedName>
        <fullName evidence="2">Uncharacterized protein</fullName>
    </submittedName>
</protein>
<name>D7FMY5_ECTSI</name>
<dbReference type="AlphaFoldDB" id="D7FMY5"/>
<dbReference type="OrthoDB" id="10321820at2759"/>